<evidence type="ECO:0000313" key="3">
    <source>
        <dbReference type="Proteomes" id="UP001497482"/>
    </source>
</evidence>
<protein>
    <submittedName>
        <fullName evidence="2">Uncharacterized protein</fullName>
    </submittedName>
</protein>
<evidence type="ECO:0000313" key="2">
    <source>
        <dbReference type="EMBL" id="CAL1568888.1"/>
    </source>
</evidence>
<keyword evidence="3" id="KW-1185">Reference proteome</keyword>
<reference evidence="2 3" key="1">
    <citation type="submission" date="2024-04" db="EMBL/GenBank/DDBJ databases">
        <authorList>
            <person name="Waldvogel A.-M."/>
            <person name="Schoenle A."/>
        </authorList>
    </citation>
    <scope>NUCLEOTIDE SEQUENCE [LARGE SCALE GENOMIC DNA]</scope>
</reference>
<feature type="compositionally biased region" description="Basic and acidic residues" evidence="1">
    <location>
        <begin position="75"/>
        <end position="88"/>
    </location>
</feature>
<organism evidence="2 3">
    <name type="scientific">Knipowitschia caucasica</name>
    <name type="common">Caucasian dwarf goby</name>
    <name type="synonym">Pomatoschistus caucasicus</name>
    <dbReference type="NCBI Taxonomy" id="637954"/>
    <lineage>
        <taxon>Eukaryota</taxon>
        <taxon>Metazoa</taxon>
        <taxon>Chordata</taxon>
        <taxon>Craniata</taxon>
        <taxon>Vertebrata</taxon>
        <taxon>Euteleostomi</taxon>
        <taxon>Actinopterygii</taxon>
        <taxon>Neopterygii</taxon>
        <taxon>Teleostei</taxon>
        <taxon>Neoteleostei</taxon>
        <taxon>Acanthomorphata</taxon>
        <taxon>Gobiaria</taxon>
        <taxon>Gobiiformes</taxon>
        <taxon>Gobioidei</taxon>
        <taxon>Gobiidae</taxon>
        <taxon>Gobiinae</taxon>
        <taxon>Knipowitschia</taxon>
    </lineage>
</organism>
<accession>A0AAV2IUD4</accession>
<dbReference type="EMBL" id="OZ035823">
    <property type="protein sequence ID" value="CAL1568888.1"/>
    <property type="molecule type" value="Genomic_DNA"/>
</dbReference>
<feature type="region of interest" description="Disordered" evidence="1">
    <location>
        <begin position="72"/>
        <end position="109"/>
    </location>
</feature>
<proteinExistence type="predicted"/>
<dbReference type="AlphaFoldDB" id="A0AAV2IUD4"/>
<gene>
    <name evidence="2" type="ORF">KC01_LOCUS1420</name>
</gene>
<name>A0AAV2IUD4_KNICA</name>
<sequence>MEAQTKVGLLQKETQDQKREVSYKKTLDYHWMWTGAAQCKVNRLETQTQGLKDQRMEEETLELKTEVSSLASALEDEKNNVSEAHSEADIGPGGGEEHHSESPNHMNML</sequence>
<evidence type="ECO:0000256" key="1">
    <source>
        <dbReference type="SAM" id="MobiDB-lite"/>
    </source>
</evidence>
<dbReference type="Proteomes" id="UP001497482">
    <property type="component" value="Chromosome 1"/>
</dbReference>